<evidence type="ECO:0000313" key="1">
    <source>
        <dbReference type="EMBL" id="HHS02177.1"/>
    </source>
</evidence>
<name>A0A7C5ZD71_9FIRM</name>
<comment type="caution">
    <text evidence="1">The sequence shown here is derived from an EMBL/GenBank/DDBJ whole genome shotgun (WGS) entry which is preliminary data.</text>
</comment>
<organism evidence="1">
    <name type="scientific">Caldicellulosiruptor owensensis</name>
    <dbReference type="NCBI Taxonomy" id="55205"/>
    <lineage>
        <taxon>Bacteria</taxon>
        <taxon>Bacillati</taxon>
        <taxon>Bacillota</taxon>
        <taxon>Bacillota incertae sedis</taxon>
        <taxon>Caldicellulosiruptorales</taxon>
        <taxon>Caldicellulosiruptoraceae</taxon>
        <taxon>Caldicellulosiruptor</taxon>
    </lineage>
</organism>
<reference evidence="1" key="1">
    <citation type="journal article" date="2020" name="mSystems">
        <title>Genome- and Community-Level Interaction Insights into Carbon Utilization and Element Cycling Functions of Hydrothermarchaeota in Hydrothermal Sediment.</title>
        <authorList>
            <person name="Zhou Z."/>
            <person name="Liu Y."/>
            <person name="Xu W."/>
            <person name="Pan J."/>
            <person name="Luo Z.H."/>
            <person name="Li M."/>
        </authorList>
    </citation>
    <scope>NUCLEOTIDE SEQUENCE [LARGE SCALE GENOMIC DNA]</scope>
    <source>
        <strain evidence="1">SpSt-102</strain>
    </source>
</reference>
<gene>
    <name evidence="1" type="ORF">ENL71_06720</name>
</gene>
<protein>
    <submittedName>
        <fullName evidence="1">Uncharacterized protein</fullName>
    </submittedName>
</protein>
<dbReference type="EMBL" id="DRUZ01000082">
    <property type="protein sequence ID" value="HHS02177.1"/>
    <property type="molecule type" value="Genomic_DNA"/>
</dbReference>
<dbReference type="AlphaFoldDB" id="A0A7C5ZD71"/>
<accession>A0A7C5ZD71</accession>
<sequence length="282" mass="32642">MLKRIITKALVLLVISLIIALIIESLFMAASAKNLNKLPASVQKASKSAKQNIQRELVFQQQIDLNSDAQVDTVSIWLDKKQKKYVLSVNNALYQPKENILQVIGTEIVDIDSSDGYKEVLFHYKSNKGEKYVILEYNGKTLRELLNTDSKPIIDGNKEVIIKRNMDFWVKKERYVLQQTASGVRTLKFSPQELYYVGVFAYVKKPFVLYSYREQKTKLTTTKKGEKIEIVQCDPSNWFKDQSKKNNKMYDWYMIKTEKGLLGWAMLKDFINCIDIEKAQGQ</sequence>
<proteinExistence type="predicted"/>